<dbReference type="EMBL" id="PKPP01007743">
    <property type="protein sequence ID" value="PWA52566.1"/>
    <property type="molecule type" value="Genomic_DNA"/>
</dbReference>
<comment type="catalytic activity">
    <reaction evidence="9 10">
        <text>guanosine(37) in tRNA + S-adenosyl-L-methionine = N(1)-methylguanosine(37) in tRNA + S-adenosyl-L-homocysteine + H(+)</text>
        <dbReference type="Rhea" id="RHEA:36899"/>
        <dbReference type="Rhea" id="RHEA-COMP:10145"/>
        <dbReference type="Rhea" id="RHEA-COMP:10147"/>
        <dbReference type="ChEBI" id="CHEBI:15378"/>
        <dbReference type="ChEBI" id="CHEBI:57856"/>
        <dbReference type="ChEBI" id="CHEBI:59789"/>
        <dbReference type="ChEBI" id="CHEBI:73542"/>
        <dbReference type="ChEBI" id="CHEBI:74269"/>
        <dbReference type="EC" id="2.1.1.228"/>
    </reaction>
</comment>
<evidence type="ECO:0000313" key="14">
    <source>
        <dbReference type="Proteomes" id="UP000245207"/>
    </source>
</evidence>
<feature type="binding site" evidence="10">
    <location>
        <position position="779"/>
    </location>
    <ligand>
        <name>S-adenosyl-L-methionine</name>
        <dbReference type="ChEBI" id="CHEBI:59789"/>
    </ligand>
</feature>
<keyword evidence="2 10" id="KW-0963">Cytoplasm</keyword>
<dbReference type="InterPro" id="IPR029063">
    <property type="entry name" value="SAM-dependent_MTases_sf"/>
</dbReference>
<dbReference type="OrthoDB" id="43296at2759"/>
<dbReference type="HAMAP" id="MF_03152">
    <property type="entry name" value="TRM5"/>
    <property type="match status" value="1"/>
</dbReference>
<comment type="similarity">
    <text evidence="1">Belongs to the class I-like SAM-binding methyltransferase superfamily. TRM5/TYW2 family.</text>
</comment>
<dbReference type="AlphaFoldDB" id="A0A2U1LU84"/>
<feature type="binding site" evidence="10">
    <location>
        <begin position="756"/>
        <end position="757"/>
    </location>
    <ligand>
        <name>S-adenosyl-L-methionine</name>
        <dbReference type="ChEBI" id="CHEBI:59789"/>
    </ligand>
</feature>
<evidence type="ECO:0000256" key="7">
    <source>
        <dbReference type="ARBA" id="ARBA00023128"/>
    </source>
</evidence>
<accession>A0A2U1LU84</accession>
<dbReference type="Pfam" id="PF02475">
    <property type="entry name" value="TRM5-TYW2_MTfase"/>
    <property type="match status" value="2"/>
</dbReference>
<dbReference type="SUPFAM" id="SSF53335">
    <property type="entry name" value="S-adenosyl-L-methionine-dependent methyltransferases"/>
    <property type="match status" value="2"/>
</dbReference>
<dbReference type="InterPro" id="IPR025792">
    <property type="entry name" value="tRNA_Gua_MeTrfase_euk"/>
</dbReference>
<dbReference type="InterPro" id="IPR056744">
    <property type="entry name" value="TRM5/TYW2-like_N"/>
</dbReference>
<dbReference type="PANTHER" id="PTHR23245">
    <property type="entry name" value="TRNA METHYLTRANSFERASE"/>
    <property type="match status" value="1"/>
</dbReference>
<dbReference type="Gene3D" id="3.30.300.110">
    <property type="entry name" value="Met-10+ protein-like domains"/>
    <property type="match status" value="2"/>
</dbReference>
<evidence type="ECO:0000259" key="12">
    <source>
        <dbReference type="PROSITE" id="PS51684"/>
    </source>
</evidence>
<gene>
    <name evidence="13" type="ORF">CTI12_AA451700</name>
</gene>
<feature type="binding site" evidence="10">
    <location>
        <begin position="728"/>
        <end position="729"/>
    </location>
    <ligand>
        <name>S-adenosyl-L-methionine</name>
        <dbReference type="ChEBI" id="CHEBI:59789"/>
    </ligand>
</feature>
<dbReference type="FunFam" id="3.30.300.110:FF:000001">
    <property type="entry name" value="tRNA (guanine(37)-N1)-methyltransferase"/>
    <property type="match status" value="2"/>
</dbReference>
<evidence type="ECO:0000256" key="3">
    <source>
        <dbReference type="ARBA" id="ARBA00022603"/>
    </source>
</evidence>
<dbReference type="Pfam" id="PF25133">
    <property type="entry name" value="TYW2_N_2"/>
    <property type="match status" value="2"/>
</dbReference>
<feature type="binding site" evidence="10">
    <location>
        <position position="690"/>
    </location>
    <ligand>
        <name>S-adenosyl-L-methionine</name>
        <dbReference type="ChEBI" id="CHEBI:59789"/>
    </ligand>
</feature>
<keyword evidence="4 10" id="KW-0808">Transferase</keyword>
<dbReference type="PROSITE" id="PS51684">
    <property type="entry name" value="SAM_MT_TRM5_TYW2"/>
    <property type="match status" value="2"/>
</dbReference>
<dbReference type="GO" id="GO:0005759">
    <property type="term" value="C:mitochondrial matrix"/>
    <property type="evidence" value="ECO:0007669"/>
    <property type="project" value="UniProtKB-SubCell"/>
</dbReference>
<sequence>MFTKFILRPPSFPPLPPPLTLLSKPRAAVTLRRISAFNGDNETTPYGPSLSKGHKNPSIKHQSSQKQDNDNEDSSLLDESLFTRVYDVSAIRVSSERCYALESQLRGHLLNWPRVRNIARVNGDEIDVELQKYFDNNDVEKALDRRIDGSAEGDAGESKRGECYLVEVVEDCEREDEDLRALIGEEGYRVGKWRGSTRLLLLDERYACKAIDELPEAIKACLAGSQFELVRCKLTLFYNYWQMNEVLEALLPKGMIVPSSFETVGHIIHLNLRDEHLPYKNVIAKVVLDKNKPKIQTVVNKIDAINNDFRTMQLEVLAGNHSLVTRVVENGLHLHVDLASVYWSSKLATERQRLLNCFTRSDVVCDVFAGVGPLAISAAKQVKHVYANDLNPHAVDYMERNSVLNKLERKIEDLVLLSVLMVVLFNSHGGWILSDSDVLLMLSMKWTSPFHSFLLNVFLNLVADAFKGIFRDADRNEELTLPMIHVYGFSKAEDPEFDFHETHERHRTDLQFSQRPAKSFNNPTIITNTRYDTRRSLLDGKFYLLVFIDVVGAIRRVVRTRLPERGMRMKDGGFEGRVNWWQEAVLEALLPKGMIVPSSFETVGHIIHLNLRDEHLPYKNVIAKVVLDKNKPKIQTVVNKIDAINNDFRTMQLEVLAGNHSLVTRVVENGLHLHVDLASVYWSSKLATERQRLLNCFTRSDVVCDVFAGVGPLAISAAKKVKHVYANDLNPHAVDYMERNSVLNKLERKIEVFNMDGRRFIDAIFKSKSSRPITQVVMNLPKDAAEYLDAFKGIFRDADRNEELTLPMIHVYGFSKAEDPEFDFHERIRIALSEVAFEVKMHKVRLVAPGKWMLCASFVLPERAALANPISEL</sequence>
<keyword evidence="7 10" id="KW-0496">Mitochondrion</keyword>
<evidence type="ECO:0000256" key="9">
    <source>
        <dbReference type="ARBA" id="ARBA00047783"/>
    </source>
</evidence>
<dbReference type="STRING" id="35608.A0A2U1LU84"/>
<evidence type="ECO:0000256" key="11">
    <source>
        <dbReference type="SAM" id="MobiDB-lite"/>
    </source>
</evidence>
<comment type="function">
    <text evidence="10">Specifically methylates the N1 position of guanosine-37 in various cytoplasmic and mitochondrial tRNAs. Methylation is not dependent on the nature of the nucleoside 5' of the target nucleoside. This is the first step in the biosynthesis of wybutosine (yW), a modified base adjacent to the anticodon of tRNAs and required for accurate decoding.</text>
</comment>
<dbReference type="EC" id="2.1.1.228" evidence="10"/>
<evidence type="ECO:0000256" key="1">
    <source>
        <dbReference type="ARBA" id="ARBA00009775"/>
    </source>
</evidence>
<evidence type="ECO:0000256" key="6">
    <source>
        <dbReference type="ARBA" id="ARBA00022694"/>
    </source>
</evidence>
<keyword evidence="8 10" id="KW-0539">Nucleus</keyword>
<proteinExistence type="inferred from homology"/>
<feature type="domain" description="SAM-dependent methyltransferase TRM5/TYW2-type" evidence="12">
    <location>
        <begin position="600"/>
        <end position="862"/>
    </location>
</feature>
<organism evidence="13 14">
    <name type="scientific">Artemisia annua</name>
    <name type="common">Sweet wormwood</name>
    <dbReference type="NCBI Taxonomy" id="35608"/>
    <lineage>
        <taxon>Eukaryota</taxon>
        <taxon>Viridiplantae</taxon>
        <taxon>Streptophyta</taxon>
        <taxon>Embryophyta</taxon>
        <taxon>Tracheophyta</taxon>
        <taxon>Spermatophyta</taxon>
        <taxon>Magnoliopsida</taxon>
        <taxon>eudicotyledons</taxon>
        <taxon>Gunneridae</taxon>
        <taxon>Pentapetalae</taxon>
        <taxon>asterids</taxon>
        <taxon>campanulids</taxon>
        <taxon>Asterales</taxon>
        <taxon>Asteraceae</taxon>
        <taxon>Asteroideae</taxon>
        <taxon>Anthemideae</taxon>
        <taxon>Artemisiinae</taxon>
        <taxon>Artemisia</taxon>
    </lineage>
</organism>
<comment type="caution">
    <text evidence="13">The sequence shown here is derived from an EMBL/GenBank/DDBJ whole genome shotgun (WGS) entry which is preliminary data.</text>
</comment>
<dbReference type="GO" id="GO:0002939">
    <property type="term" value="P:tRNA N1-guanine methylation"/>
    <property type="evidence" value="ECO:0007669"/>
    <property type="project" value="TreeGrafter"/>
</dbReference>
<keyword evidence="6 10" id="KW-0819">tRNA processing</keyword>
<dbReference type="PANTHER" id="PTHR23245:SF43">
    <property type="entry name" value="TRNA (GUANINE(37)-N1)-METHYLTRANSFERASE 2"/>
    <property type="match status" value="1"/>
</dbReference>
<evidence type="ECO:0000313" key="13">
    <source>
        <dbReference type="EMBL" id="PWA52566.1"/>
    </source>
</evidence>
<dbReference type="GO" id="GO:0005634">
    <property type="term" value="C:nucleus"/>
    <property type="evidence" value="ECO:0007669"/>
    <property type="project" value="UniProtKB-SubCell"/>
</dbReference>
<reference evidence="13 14" key="1">
    <citation type="journal article" date="2018" name="Mol. Plant">
        <title>The genome of Artemisia annua provides insight into the evolution of Asteraceae family and artemisinin biosynthesis.</title>
        <authorList>
            <person name="Shen Q."/>
            <person name="Zhang L."/>
            <person name="Liao Z."/>
            <person name="Wang S."/>
            <person name="Yan T."/>
            <person name="Shi P."/>
            <person name="Liu M."/>
            <person name="Fu X."/>
            <person name="Pan Q."/>
            <person name="Wang Y."/>
            <person name="Lv Z."/>
            <person name="Lu X."/>
            <person name="Zhang F."/>
            <person name="Jiang W."/>
            <person name="Ma Y."/>
            <person name="Chen M."/>
            <person name="Hao X."/>
            <person name="Li L."/>
            <person name="Tang Y."/>
            <person name="Lv G."/>
            <person name="Zhou Y."/>
            <person name="Sun X."/>
            <person name="Brodelius P.E."/>
            <person name="Rose J.K.C."/>
            <person name="Tang K."/>
        </authorList>
    </citation>
    <scope>NUCLEOTIDE SEQUENCE [LARGE SCALE GENOMIC DNA]</scope>
    <source>
        <strain evidence="14">cv. Huhao1</strain>
        <tissue evidence="13">Leaf</tissue>
    </source>
</reference>
<comment type="subunit">
    <text evidence="10">Monomer.</text>
</comment>
<dbReference type="Gene3D" id="3.40.50.150">
    <property type="entry name" value="Vaccinia Virus protein VP39"/>
    <property type="match status" value="2"/>
</dbReference>
<dbReference type="GO" id="GO:0052906">
    <property type="term" value="F:tRNA (guanine(37)-N1)-methyltransferase activity"/>
    <property type="evidence" value="ECO:0007669"/>
    <property type="project" value="UniProtKB-UniRule"/>
</dbReference>
<evidence type="ECO:0000256" key="4">
    <source>
        <dbReference type="ARBA" id="ARBA00022679"/>
    </source>
</evidence>
<evidence type="ECO:0000256" key="5">
    <source>
        <dbReference type="ARBA" id="ARBA00022691"/>
    </source>
</evidence>
<feature type="domain" description="SAM-dependent methyltransferase TRM5/TYW2-type" evidence="12">
    <location>
        <begin position="261"/>
        <end position="546"/>
    </location>
</feature>
<comment type="similarity">
    <text evidence="10">Belongs to the TRM5 / TYW2 family.</text>
</comment>
<dbReference type="Proteomes" id="UP000245207">
    <property type="component" value="Unassembled WGS sequence"/>
</dbReference>
<evidence type="ECO:0000256" key="8">
    <source>
        <dbReference type="ARBA" id="ARBA00023242"/>
    </source>
</evidence>
<evidence type="ECO:0000256" key="10">
    <source>
        <dbReference type="HAMAP-Rule" id="MF_03152"/>
    </source>
</evidence>
<feature type="region of interest" description="Disordered" evidence="11">
    <location>
        <begin position="38"/>
        <end position="74"/>
    </location>
</feature>
<name>A0A2U1LU84_ARTAN</name>
<comment type="subcellular location">
    <subcellularLocation>
        <location evidence="10">Mitochondrion matrix</location>
    </subcellularLocation>
    <subcellularLocation>
        <location evidence="10">Nucleus</location>
    </subcellularLocation>
    <subcellularLocation>
        <location evidence="10">Cytoplasm</location>
    </subcellularLocation>
    <text evidence="10">Predominantly in the mitochondria and in the nucleus.</text>
</comment>
<keyword evidence="5 10" id="KW-0949">S-adenosyl-L-methionine</keyword>
<dbReference type="InterPro" id="IPR056743">
    <property type="entry name" value="TRM5-TYW2-like_MTfase"/>
</dbReference>
<dbReference type="GO" id="GO:0070901">
    <property type="term" value="P:mitochondrial tRNA methylation"/>
    <property type="evidence" value="ECO:0007669"/>
    <property type="project" value="UniProtKB-ARBA"/>
</dbReference>
<dbReference type="InterPro" id="IPR030382">
    <property type="entry name" value="MeTrfase_TRM5/TYW2"/>
</dbReference>
<protein>
    <recommendedName>
        <fullName evidence="10">tRNA (guanine(37)-N1)-methyltransferase</fullName>
        <ecNumber evidence="10">2.1.1.228</ecNumber>
    </recommendedName>
    <alternativeName>
        <fullName evidence="10">M1G-methyltransferase</fullName>
    </alternativeName>
    <alternativeName>
        <fullName evidence="10">tRNA [GM37] methyltransferase</fullName>
    </alternativeName>
    <alternativeName>
        <fullName evidence="10">tRNA methyltransferase 5 homolog</fullName>
    </alternativeName>
</protein>
<dbReference type="CDD" id="cd02440">
    <property type="entry name" value="AdoMet_MTases"/>
    <property type="match status" value="2"/>
</dbReference>
<dbReference type="FunFam" id="3.40.50.150:FF:000225">
    <property type="entry name" value="tRNA (guanine(37)-N1)-methyltransferase"/>
    <property type="match status" value="1"/>
</dbReference>
<keyword evidence="3 10" id="KW-0489">Methyltransferase</keyword>
<evidence type="ECO:0000256" key="2">
    <source>
        <dbReference type="ARBA" id="ARBA00022490"/>
    </source>
</evidence>
<keyword evidence="14" id="KW-1185">Reference proteome</keyword>